<evidence type="ECO:0000313" key="6">
    <source>
        <dbReference type="Proteomes" id="UP000186685"/>
    </source>
</evidence>
<feature type="signal peptide" evidence="1">
    <location>
        <begin position="1"/>
        <end position="23"/>
    </location>
</feature>
<feature type="domain" description="Cellulose-binding Sde182 nucleoside hydrolase-like" evidence="2">
    <location>
        <begin position="37"/>
        <end position="319"/>
    </location>
</feature>
<dbReference type="InterPro" id="IPR013783">
    <property type="entry name" value="Ig-like_fold"/>
</dbReference>
<dbReference type="RefSeq" id="WP_304202831.1">
    <property type="nucleotide sequence ID" value="NZ_DXPR01000006.1"/>
</dbReference>
<evidence type="ECO:0000259" key="2">
    <source>
        <dbReference type="Pfam" id="PF07632"/>
    </source>
</evidence>
<reference evidence="4" key="2">
    <citation type="journal article" date="2021" name="PeerJ">
        <title>Extensive microbial diversity within the chicken gut microbiome revealed by metagenomics and culture.</title>
        <authorList>
            <person name="Gilroy R."/>
            <person name="Ravi A."/>
            <person name="Getino M."/>
            <person name="Pursley I."/>
            <person name="Horton D.L."/>
            <person name="Alikhan N.F."/>
            <person name="Baker D."/>
            <person name="Gharbi K."/>
            <person name="Hall N."/>
            <person name="Watson M."/>
            <person name="Adriaenssens E.M."/>
            <person name="Foster-Nyarko E."/>
            <person name="Jarju S."/>
            <person name="Secka A."/>
            <person name="Antonio M."/>
            <person name="Oren A."/>
            <person name="Chaudhuri R.R."/>
            <person name="La Ragione R."/>
            <person name="Hildebrand F."/>
            <person name="Pallen M.J."/>
        </authorList>
    </citation>
    <scope>NUCLEOTIDE SEQUENCE</scope>
    <source>
        <strain evidence="4">9794</strain>
    </source>
</reference>
<protein>
    <submittedName>
        <fullName evidence="4">DUF1593 domain-containing protein</fullName>
    </submittedName>
</protein>
<evidence type="ECO:0000313" key="4">
    <source>
        <dbReference type="EMBL" id="HJF82313.1"/>
    </source>
</evidence>
<organism evidence="5 6">
    <name type="scientific">Phocaeicola plebeius</name>
    <dbReference type="NCBI Taxonomy" id="310297"/>
    <lineage>
        <taxon>Bacteria</taxon>
        <taxon>Pseudomonadati</taxon>
        <taxon>Bacteroidota</taxon>
        <taxon>Bacteroidia</taxon>
        <taxon>Bacteroidales</taxon>
        <taxon>Bacteroidaceae</taxon>
        <taxon>Phocaeicola</taxon>
    </lineage>
</organism>
<dbReference type="SUPFAM" id="SSF53590">
    <property type="entry name" value="Nucleoside hydrolase"/>
    <property type="match status" value="1"/>
</dbReference>
<sequence length="478" mass="53509">MNLKARKLWTSIGLLILCLSASAGTSKQNDESLLKPRIVVLTDIAPADVEPDDMESMVRLLAHADMFEIEGLVATGGWNICGGTYPESWMDSLLTVIDAYEKDLPNLMKRSEQEGFLPERQENGKQELGYWPTAGYLRSRTVLGSRGLGIERIGENNDSPGSDLIINLVDEEDSRPLWITVWGGANTLAQAVWRVRKERSESEVHKFLDKLCVYTITDQDVCGGPPVDYAFSSHQWLRKTCGKELRFFWDESAWLVQNTLGSMNWNEYATHIQGHGHLGKVYPKNKYGVEGDTPSYLHVFPNGLNNPAVGNQVGWGGYFRWALSPDSLTECYTNAAPDVKAVSEKYEKYFYPAIFADFAARMDWAACGEGNHNPSVYVNGKKGLDPIIITSKVGRRIWLDASESIDVDNDSLAYHWWILPEAGTYTGHIEIMQTDKPVAFFDIPQDAAGKELHMICEVMDNGSPALTGYRRVIIRPVD</sequence>
<reference evidence="4" key="3">
    <citation type="submission" date="2021-09" db="EMBL/GenBank/DDBJ databases">
        <authorList>
            <person name="Gilroy R."/>
        </authorList>
    </citation>
    <scope>NUCLEOTIDE SEQUENCE</scope>
    <source>
        <strain evidence="4">9794</strain>
    </source>
</reference>
<feature type="chain" id="PRO_5032341269" evidence="1">
    <location>
        <begin position="24"/>
        <end position="478"/>
    </location>
</feature>
<comment type="caution">
    <text evidence="5">The sequence shown here is derived from an EMBL/GenBank/DDBJ whole genome shotgun (WGS) entry which is preliminary data.</text>
</comment>
<gene>
    <name evidence="5" type="ORF">BHV76_04915</name>
    <name evidence="4" type="ORF">K8V40_11820</name>
</gene>
<dbReference type="InterPro" id="IPR011483">
    <property type="entry name" value="Sde182_NH-like"/>
</dbReference>
<name>A0A854C5Y8_9BACT</name>
<evidence type="ECO:0000256" key="1">
    <source>
        <dbReference type="SAM" id="SignalP"/>
    </source>
</evidence>
<dbReference type="Pfam" id="PF21027">
    <property type="entry name" value="Sde0182_C"/>
    <property type="match status" value="1"/>
</dbReference>
<dbReference type="AlphaFoldDB" id="A0A854C5Y8"/>
<reference evidence="5 6" key="1">
    <citation type="journal article" date="2016" name="Nat. Biotechnol.">
        <title>Measurement of bacterial replication rates in microbial communities.</title>
        <authorList>
            <person name="Brown C.T."/>
            <person name="Olm M.R."/>
            <person name="Thomas B.C."/>
            <person name="Banfield J.F."/>
        </authorList>
    </citation>
    <scope>NUCLEOTIDE SEQUENCE [LARGE SCALE GENOMIC DNA]</scope>
    <source>
        <strain evidence="5">45_130</strain>
    </source>
</reference>
<dbReference type="Proteomes" id="UP000722357">
    <property type="component" value="Unassembled WGS sequence"/>
</dbReference>
<dbReference type="InterPro" id="IPR048527">
    <property type="entry name" value="Sde182_C"/>
</dbReference>
<dbReference type="Gene3D" id="2.60.40.10">
    <property type="entry name" value="Immunoglobulins"/>
    <property type="match status" value="1"/>
</dbReference>
<evidence type="ECO:0000259" key="3">
    <source>
        <dbReference type="Pfam" id="PF21027"/>
    </source>
</evidence>
<evidence type="ECO:0000313" key="5">
    <source>
        <dbReference type="EMBL" id="OKZ11127.1"/>
    </source>
</evidence>
<accession>A0A854C5Y8</accession>
<dbReference type="InterPro" id="IPR036452">
    <property type="entry name" value="Ribo_hydro-like"/>
</dbReference>
<dbReference type="Pfam" id="PF07632">
    <property type="entry name" value="Sde182_NH-like"/>
    <property type="match status" value="1"/>
</dbReference>
<proteinExistence type="predicted"/>
<dbReference type="GO" id="GO:0016799">
    <property type="term" value="F:hydrolase activity, hydrolyzing N-glycosyl compounds"/>
    <property type="evidence" value="ECO:0007669"/>
    <property type="project" value="InterPro"/>
</dbReference>
<keyword evidence="1" id="KW-0732">Signal</keyword>
<dbReference type="EMBL" id="DYWE01000119">
    <property type="protein sequence ID" value="HJF82313.1"/>
    <property type="molecule type" value="Genomic_DNA"/>
</dbReference>
<feature type="domain" description="Cellulose-binding Sde182 C-terminal" evidence="3">
    <location>
        <begin position="397"/>
        <end position="475"/>
    </location>
</feature>
<dbReference type="EMBL" id="MNQR01000016">
    <property type="protein sequence ID" value="OKZ11127.1"/>
    <property type="molecule type" value="Genomic_DNA"/>
</dbReference>
<dbReference type="Gene3D" id="3.90.245.10">
    <property type="entry name" value="Ribonucleoside hydrolase-like"/>
    <property type="match status" value="1"/>
</dbReference>
<dbReference type="Proteomes" id="UP000186685">
    <property type="component" value="Unassembled WGS sequence"/>
</dbReference>